<organism evidence="7 8">
    <name type="scientific">Staphylococcus americanisciuri</name>
    <dbReference type="NCBI Taxonomy" id="2973940"/>
    <lineage>
        <taxon>Bacteria</taxon>
        <taxon>Bacillati</taxon>
        <taxon>Bacillota</taxon>
        <taxon>Bacilli</taxon>
        <taxon>Bacillales</taxon>
        <taxon>Staphylococcaceae</taxon>
        <taxon>Staphylococcus</taxon>
    </lineage>
</organism>
<keyword evidence="8" id="KW-1185">Reference proteome</keyword>
<protein>
    <submittedName>
        <fullName evidence="7">TM2 domain-containing protein</fullName>
    </submittedName>
</protein>
<comment type="subcellular location">
    <subcellularLocation>
        <location evidence="1">Membrane</location>
        <topology evidence="1">Multi-pass membrane protein</topology>
    </subcellularLocation>
</comment>
<evidence type="ECO:0000313" key="7">
    <source>
        <dbReference type="EMBL" id="MCS4485875.1"/>
    </source>
</evidence>
<gene>
    <name evidence="7" type="ORF">NXS11_03090</name>
</gene>
<sequence length="66" mass="7105">MAVDKFAYVLLAFFLGNLGAHKFYAKKMGLGVLYLLFCWTGIPGVIGVIEAIIALLTPSDNGKLTV</sequence>
<feature type="domain" description="TM2" evidence="6">
    <location>
        <begin position="3"/>
        <end position="52"/>
    </location>
</feature>
<reference evidence="7 8" key="1">
    <citation type="journal article" date="2023" name="Int. J. Syst. Evol. Microbiol.">
        <title>Streptococcus sciuri sp. nov., Staphylococcus marylandisciuri sp. nov. and Staphylococcus americanisciuri sp. nov., isolated from faeces of eastern grey squirrel (Sciurus carolinensis).</title>
        <authorList>
            <person name="Volokhov D.V."/>
            <person name="Zagorodnyaya T.A."/>
            <person name="Furtak V.A."/>
            <person name="Nattanmai G."/>
            <person name="Randall L."/>
            <person name="Jose S."/>
            <person name="Gao Y."/>
            <person name="Eisenberg T."/>
            <person name="Delmonte P."/>
            <person name="Blom J."/>
            <person name="Mitchell K.K."/>
        </authorList>
    </citation>
    <scope>NUCLEOTIDE SEQUENCE [LARGE SCALE GENOMIC DNA]</scope>
    <source>
        <strain evidence="7 8">GRT3</strain>
    </source>
</reference>
<evidence type="ECO:0000256" key="3">
    <source>
        <dbReference type="ARBA" id="ARBA00022989"/>
    </source>
</evidence>
<evidence type="ECO:0000313" key="8">
    <source>
        <dbReference type="Proteomes" id="UP001205609"/>
    </source>
</evidence>
<comment type="caution">
    <text evidence="7">The sequence shown here is derived from an EMBL/GenBank/DDBJ whole genome shotgun (WGS) entry which is preliminary data.</text>
</comment>
<accession>A0ABT2F099</accession>
<dbReference type="Pfam" id="PF05154">
    <property type="entry name" value="TM2"/>
    <property type="match status" value="1"/>
</dbReference>
<feature type="transmembrane region" description="Helical" evidence="5">
    <location>
        <begin position="32"/>
        <end position="56"/>
    </location>
</feature>
<evidence type="ECO:0000256" key="2">
    <source>
        <dbReference type="ARBA" id="ARBA00022692"/>
    </source>
</evidence>
<dbReference type="Proteomes" id="UP001205609">
    <property type="component" value="Unassembled WGS sequence"/>
</dbReference>
<evidence type="ECO:0000256" key="1">
    <source>
        <dbReference type="ARBA" id="ARBA00004141"/>
    </source>
</evidence>
<dbReference type="EMBL" id="JANUXY010000002">
    <property type="protein sequence ID" value="MCS4485875.1"/>
    <property type="molecule type" value="Genomic_DNA"/>
</dbReference>
<evidence type="ECO:0000259" key="6">
    <source>
        <dbReference type="Pfam" id="PF05154"/>
    </source>
</evidence>
<feature type="transmembrane region" description="Helical" evidence="5">
    <location>
        <begin position="6"/>
        <end position="25"/>
    </location>
</feature>
<keyword evidence="4 5" id="KW-0472">Membrane</keyword>
<evidence type="ECO:0000256" key="5">
    <source>
        <dbReference type="SAM" id="Phobius"/>
    </source>
</evidence>
<keyword evidence="2 5" id="KW-0812">Transmembrane</keyword>
<name>A0ABT2F099_9STAP</name>
<dbReference type="InterPro" id="IPR007829">
    <property type="entry name" value="TM2"/>
</dbReference>
<evidence type="ECO:0000256" key="4">
    <source>
        <dbReference type="ARBA" id="ARBA00023136"/>
    </source>
</evidence>
<proteinExistence type="predicted"/>
<keyword evidence="3 5" id="KW-1133">Transmembrane helix</keyword>
<dbReference type="RefSeq" id="WP_259198549.1">
    <property type="nucleotide sequence ID" value="NZ_JANUXY010000002.1"/>
</dbReference>